<dbReference type="SUPFAM" id="SSF55811">
    <property type="entry name" value="Nudix"/>
    <property type="match status" value="1"/>
</dbReference>
<evidence type="ECO:0000313" key="8">
    <source>
        <dbReference type="EMBL" id="PIR70468.1"/>
    </source>
</evidence>
<dbReference type="InterPro" id="IPR011605">
    <property type="entry name" value="NusB_fam"/>
</dbReference>
<dbReference type="GO" id="GO:0005829">
    <property type="term" value="C:cytosol"/>
    <property type="evidence" value="ECO:0007669"/>
    <property type="project" value="TreeGrafter"/>
</dbReference>
<dbReference type="EMBL" id="PFCN01000017">
    <property type="protein sequence ID" value="PIR70468.1"/>
    <property type="molecule type" value="Genomic_DNA"/>
</dbReference>
<dbReference type="InterPro" id="IPR006027">
    <property type="entry name" value="NusB_RsmB_TIM44"/>
</dbReference>
<dbReference type="NCBIfam" id="TIGR01951">
    <property type="entry name" value="nusB"/>
    <property type="match status" value="1"/>
</dbReference>
<evidence type="ECO:0000256" key="2">
    <source>
        <dbReference type="ARBA" id="ARBA00022814"/>
    </source>
</evidence>
<dbReference type="Gene3D" id="3.90.79.10">
    <property type="entry name" value="Nucleoside Triphosphate Pyrophosphohydrolase"/>
    <property type="match status" value="1"/>
</dbReference>
<evidence type="ECO:0000313" key="9">
    <source>
        <dbReference type="Proteomes" id="UP000229383"/>
    </source>
</evidence>
<keyword evidence="5 6" id="KW-0804">Transcription</keyword>
<evidence type="ECO:0000256" key="5">
    <source>
        <dbReference type="ARBA" id="ARBA00023163"/>
    </source>
</evidence>
<comment type="similarity">
    <text evidence="1 6">Belongs to the NusB family.</text>
</comment>
<dbReference type="Proteomes" id="UP000229383">
    <property type="component" value="Unassembled WGS sequence"/>
</dbReference>
<evidence type="ECO:0000256" key="3">
    <source>
        <dbReference type="ARBA" id="ARBA00022884"/>
    </source>
</evidence>
<comment type="caution">
    <text evidence="8">The sequence shown here is derived from an EMBL/GenBank/DDBJ whole genome shotgun (WGS) entry which is preliminary data.</text>
</comment>
<dbReference type="PANTHER" id="PTHR11078">
    <property type="entry name" value="N UTILIZATION SUBSTANCE PROTEIN B-RELATED"/>
    <property type="match status" value="1"/>
</dbReference>
<evidence type="ECO:0000256" key="6">
    <source>
        <dbReference type="HAMAP-Rule" id="MF_00073"/>
    </source>
</evidence>
<protein>
    <recommendedName>
        <fullName evidence="6">Transcription antitermination protein NusB</fullName>
    </recommendedName>
    <alternativeName>
        <fullName evidence="6">Antitermination factor NusB</fullName>
    </alternativeName>
</protein>
<keyword evidence="4 6" id="KW-0805">Transcription regulation</keyword>
<dbReference type="PROSITE" id="PS51462">
    <property type="entry name" value="NUDIX"/>
    <property type="match status" value="1"/>
</dbReference>
<feature type="domain" description="Nudix hydrolase" evidence="7">
    <location>
        <begin position="161"/>
        <end position="293"/>
    </location>
</feature>
<dbReference type="Pfam" id="PF00293">
    <property type="entry name" value="NUDIX"/>
    <property type="match status" value="1"/>
</dbReference>
<sequence>MANRHLARSIVMQSLFEWDFNGCDDSKIDEIVSRNIEEFAAGLGDDGFVRTLVVGIIKKRKKIDAVIEKAAPEWPINQIAQVDRNVLRIGLYELLFGNRGEVPPKVAINEAIELAKTFGGDSSGRFVNGVLGTVYRELGEPGKEEVSPKDKKSKADILKLPVESLGGGVVYRKDGDKIYFAMVHDVFGYWTLSKGHLEGEEDVKEGTMRELKEELGIKELLLSEEIGVNEYIALDPEKGPVRRRVVYFLVETPEEKLTLGTSGGLDDVRWFGPEEFKEIKTYPDIRPILDKAVDLLTK</sequence>
<dbReference type="Gene3D" id="1.10.940.10">
    <property type="entry name" value="NusB-like"/>
    <property type="match status" value="1"/>
</dbReference>
<organism evidence="8 9">
    <name type="scientific">Candidatus Niyogibacteria bacterium CG10_big_fil_rev_8_21_14_0_10_42_19</name>
    <dbReference type="NCBI Taxonomy" id="1974725"/>
    <lineage>
        <taxon>Bacteria</taxon>
        <taxon>Candidatus Niyogiibacteriota</taxon>
    </lineage>
</organism>
<comment type="function">
    <text evidence="6">Involved in transcription antitermination. Required for transcription of ribosomal RNA (rRNA) genes. Binds specifically to the boxA antiterminator sequence of the ribosomal RNA (rrn) operons.</text>
</comment>
<dbReference type="GO" id="GO:0031564">
    <property type="term" value="P:transcription antitermination"/>
    <property type="evidence" value="ECO:0007669"/>
    <property type="project" value="UniProtKB-KW"/>
</dbReference>
<keyword evidence="3 6" id="KW-0694">RNA-binding</keyword>
<gene>
    <name evidence="6 8" type="primary">nusB</name>
    <name evidence="8" type="ORF">COU46_01510</name>
</gene>
<dbReference type="PANTHER" id="PTHR11078:SF3">
    <property type="entry name" value="ANTITERMINATION NUSB DOMAIN-CONTAINING PROTEIN"/>
    <property type="match status" value="1"/>
</dbReference>
<dbReference type="HAMAP" id="MF_00073">
    <property type="entry name" value="NusB"/>
    <property type="match status" value="1"/>
</dbReference>
<keyword evidence="2 6" id="KW-0889">Transcription antitermination</keyword>
<dbReference type="InterPro" id="IPR035926">
    <property type="entry name" value="NusB-like_sf"/>
</dbReference>
<accession>A0A2H0TFX9</accession>
<dbReference type="InterPro" id="IPR000086">
    <property type="entry name" value="NUDIX_hydrolase_dom"/>
</dbReference>
<evidence type="ECO:0000256" key="1">
    <source>
        <dbReference type="ARBA" id="ARBA00005952"/>
    </source>
</evidence>
<dbReference type="Pfam" id="PF01029">
    <property type="entry name" value="NusB"/>
    <property type="match status" value="1"/>
</dbReference>
<dbReference type="GO" id="GO:0006353">
    <property type="term" value="P:DNA-templated transcription termination"/>
    <property type="evidence" value="ECO:0007669"/>
    <property type="project" value="UniProtKB-UniRule"/>
</dbReference>
<dbReference type="GO" id="GO:0003723">
    <property type="term" value="F:RNA binding"/>
    <property type="evidence" value="ECO:0007669"/>
    <property type="project" value="UniProtKB-UniRule"/>
</dbReference>
<name>A0A2H0TFX9_9BACT</name>
<reference evidence="9" key="1">
    <citation type="submission" date="2017-09" db="EMBL/GenBank/DDBJ databases">
        <title>Depth-based differentiation of microbial function through sediment-hosted aquifers and enrichment of novel symbionts in the deep terrestrial subsurface.</title>
        <authorList>
            <person name="Probst A.J."/>
            <person name="Ladd B."/>
            <person name="Jarett J.K."/>
            <person name="Geller-Mcgrath D.E."/>
            <person name="Sieber C.M.K."/>
            <person name="Emerson J.B."/>
            <person name="Anantharaman K."/>
            <person name="Thomas B.C."/>
            <person name="Malmstrom R."/>
            <person name="Stieglmeier M."/>
            <person name="Klingl A."/>
            <person name="Woyke T."/>
            <person name="Ryan C.M."/>
            <person name="Banfield J.F."/>
        </authorList>
    </citation>
    <scope>NUCLEOTIDE SEQUENCE [LARGE SCALE GENOMIC DNA]</scope>
</reference>
<evidence type="ECO:0000256" key="4">
    <source>
        <dbReference type="ARBA" id="ARBA00023015"/>
    </source>
</evidence>
<proteinExistence type="inferred from homology"/>
<dbReference type="AlphaFoldDB" id="A0A2H0TFX9"/>
<evidence type="ECO:0000259" key="7">
    <source>
        <dbReference type="PROSITE" id="PS51462"/>
    </source>
</evidence>
<dbReference type="SUPFAM" id="SSF48013">
    <property type="entry name" value="NusB-like"/>
    <property type="match status" value="1"/>
</dbReference>
<dbReference type="InterPro" id="IPR015797">
    <property type="entry name" value="NUDIX_hydrolase-like_dom_sf"/>
</dbReference>